<accession>A0A4R6S838</accession>
<evidence type="ECO:0000313" key="3">
    <source>
        <dbReference type="EMBL" id="TDP96119.1"/>
    </source>
</evidence>
<dbReference type="Proteomes" id="UP000295444">
    <property type="component" value="Unassembled WGS sequence"/>
</dbReference>
<evidence type="ECO:0000256" key="1">
    <source>
        <dbReference type="ARBA" id="ARBA00023450"/>
    </source>
</evidence>
<gene>
    <name evidence="3" type="ORF">EV186_10499</name>
</gene>
<keyword evidence="4" id="KW-1185">Reference proteome</keyword>
<dbReference type="InterPro" id="IPR003870">
    <property type="entry name" value="DUF222"/>
</dbReference>
<dbReference type="EMBL" id="SNXZ01000004">
    <property type="protein sequence ID" value="TDP96119.1"/>
    <property type="molecule type" value="Genomic_DNA"/>
</dbReference>
<dbReference type="Pfam" id="PF01844">
    <property type="entry name" value="HNH"/>
    <property type="match status" value="1"/>
</dbReference>
<keyword evidence="3" id="KW-0378">Hydrolase</keyword>
<protein>
    <submittedName>
        <fullName evidence="3">HNH endonuclease</fullName>
    </submittedName>
</protein>
<dbReference type="SMART" id="SM00507">
    <property type="entry name" value="HNHc"/>
    <property type="match status" value="1"/>
</dbReference>
<comment type="caution">
    <text evidence="3">The sequence shown here is derived from an EMBL/GenBank/DDBJ whole genome shotgun (WGS) entry which is preliminary data.</text>
</comment>
<evidence type="ECO:0000259" key="2">
    <source>
        <dbReference type="SMART" id="SM00507"/>
    </source>
</evidence>
<dbReference type="GO" id="GO:0003676">
    <property type="term" value="F:nucleic acid binding"/>
    <property type="evidence" value="ECO:0007669"/>
    <property type="project" value="InterPro"/>
</dbReference>
<dbReference type="GO" id="GO:0004519">
    <property type="term" value="F:endonuclease activity"/>
    <property type="evidence" value="ECO:0007669"/>
    <property type="project" value="UniProtKB-KW"/>
</dbReference>
<sequence length="380" mass="41911">MLWYDGGMELGELNSTVAQMRRLELKLLDDISHLEWKESGYPQLWRFLQDVLHVTALEAKRLEHHVELLCPKIGITGQPIPPRLPAARAAMAAGEISGAHVDKIATTVQLVPVEHAEQVEADMTDLARRFNPTQLIRLGERIVDALNPDGAKPIERTVVDAQNTLDLYEHRDGSLSGQFRFGGEDASVLRALLSPLAKPQPQDDRTLSERQGDALAEIIGFAADSGQAPAEGGERPHIAVTVSLETLQTRIGRAILDDARALTPEQARRVACEAKLIPIVLNSKSQPLDIGETRRLADKRLRRALAIRDGGCAAPGCARTPHQCHAHHIQHWADGGSTTLDNLVLVCPYHHRLIHHTEWTVHMDNGLPVFTPPPWLQRAG</sequence>
<dbReference type="InterPro" id="IPR002711">
    <property type="entry name" value="HNH"/>
</dbReference>
<feature type="domain" description="HNH nuclease" evidence="2">
    <location>
        <begin position="300"/>
        <end position="352"/>
    </location>
</feature>
<reference evidence="3 4" key="1">
    <citation type="submission" date="2019-03" db="EMBL/GenBank/DDBJ databases">
        <title>Genomic Encyclopedia of Type Strains, Phase IV (KMG-IV): sequencing the most valuable type-strain genomes for metagenomic binning, comparative biology and taxonomic classification.</title>
        <authorList>
            <person name="Goeker M."/>
        </authorList>
    </citation>
    <scope>NUCLEOTIDE SEQUENCE [LARGE SCALE GENOMIC DNA]</scope>
    <source>
        <strain evidence="3 4">DSM 45361</strain>
    </source>
</reference>
<dbReference type="AlphaFoldDB" id="A0A4R6S838"/>
<name>A0A4R6S838_LABRH</name>
<evidence type="ECO:0000313" key="4">
    <source>
        <dbReference type="Proteomes" id="UP000295444"/>
    </source>
</evidence>
<keyword evidence="3" id="KW-0255">Endonuclease</keyword>
<dbReference type="InterPro" id="IPR003615">
    <property type="entry name" value="HNH_nuc"/>
</dbReference>
<organism evidence="3 4">
    <name type="scientific">Labedaea rhizosphaerae</name>
    <dbReference type="NCBI Taxonomy" id="598644"/>
    <lineage>
        <taxon>Bacteria</taxon>
        <taxon>Bacillati</taxon>
        <taxon>Actinomycetota</taxon>
        <taxon>Actinomycetes</taxon>
        <taxon>Pseudonocardiales</taxon>
        <taxon>Pseudonocardiaceae</taxon>
        <taxon>Labedaea</taxon>
    </lineage>
</organism>
<keyword evidence="3" id="KW-0540">Nuclease</keyword>
<dbReference type="CDD" id="cd00085">
    <property type="entry name" value="HNHc"/>
    <property type="match status" value="1"/>
</dbReference>
<comment type="similarity">
    <text evidence="1">Belongs to the Rv1128c/1148c/1588c/1702c/1945/3466 family.</text>
</comment>
<dbReference type="GO" id="GO:0008270">
    <property type="term" value="F:zinc ion binding"/>
    <property type="evidence" value="ECO:0007669"/>
    <property type="project" value="InterPro"/>
</dbReference>
<dbReference type="Pfam" id="PF02720">
    <property type="entry name" value="DUF222"/>
    <property type="match status" value="1"/>
</dbReference>
<proteinExistence type="inferred from homology"/>
<dbReference type="Gene3D" id="1.10.30.50">
    <property type="match status" value="1"/>
</dbReference>